<organism evidence="3 4">
    <name type="scientific">Shewanella psychrophila</name>
    <dbReference type="NCBI Taxonomy" id="225848"/>
    <lineage>
        <taxon>Bacteria</taxon>
        <taxon>Pseudomonadati</taxon>
        <taxon>Pseudomonadota</taxon>
        <taxon>Gammaproteobacteria</taxon>
        <taxon>Alteromonadales</taxon>
        <taxon>Shewanellaceae</taxon>
        <taxon>Shewanella</taxon>
    </lineage>
</organism>
<evidence type="ECO:0000313" key="4">
    <source>
        <dbReference type="Proteomes" id="UP000189545"/>
    </source>
</evidence>
<keyword evidence="4" id="KW-1185">Reference proteome</keyword>
<dbReference type="GO" id="GO:0006351">
    <property type="term" value="P:DNA-templated transcription"/>
    <property type="evidence" value="ECO:0007669"/>
    <property type="project" value="TreeGrafter"/>
</dbReference>
<dbReference type="InterPro" id="IPR005119">
    <property type="entry name" value="LysR_subst-bd"/>
</dbReference>
<dbReference type="PANTHER" id="PTHR30537">
    <property type="entry name" value="HTH-TYPE TRANSCRIPTIONAL REGULATOR"/>
    <property type="match status" value="1"/>
</dbReference>
<evidence type="ECO:0000259" key="2">
    <source>
        <dbReference type="Pfam" id="PF03466"/>
    </source>
</evidence>
<protein>
    <submittedName>
        <fullName evidence="3">Transcriptional regulator</fullName>
    </submittedName>
</protein>
<dbReference type="AlphaFoldDB" id="A0A1S6HRI9"/>
<dbReference type="PANTHER" id="PTHR30537:SF5">
    <property type="entry name" value="HTH-TYPE TRANSCRIPTIONAL ACTIVATOR TTDR-RELATED"/>
    <property type="match status" value="1"/>
</dbReference>
<dbReference type="Proteomes" id="UP000189545">
    <property type="component" value="Chromosome"/>
</dbReference>
<gene>
    <name evidence="3" type="ORF">Sps_02975</name>
</gene>
<reference evidence="3 4" key="1">
    <citation type="submission" date="2016-03" db="EMBL/GenBank/DDBJ databases">
        <title>Complete genome sequence of Shewanella psychrophila WP2, a deep sea bacterium isolated from west Pacific sediment.</title>
        <authorList>
            <person name="Xu G."/>
            <person name="Jian H."/>
        </authorList>
    </citation>
    <scope>NUCLEOTIDE SEQUENCE [LARGE SCALE GENOMIC DNA]</scope>
    <source>
        <strain evidence="3 4">WP2</strain>
    </source>
</reference>
<dbReference type="STRING" id="225848.Sps_02975"/>
<dbReference type="Gene3D" id="3.40.190.290">
    <property type="match status" value="1"/>
</dbReference>
<dbReference type="InterPro" id="IPR058163">
    <property type="entry name" value="LysR-type_TF_proteobact-type"/>
</dbReference>
<accession>A0A1S6HRI9</accession>
<dbReference type="GO" id="GO:0043565">
    <property type="term" value="F:sequence-specific DNA binding"/>
    <property type="evidence" value="ECO:0007669"/>
    <property type="project" value="TreeGrafter"/>
</dbReference>
<name>A0A1S6HRI9_9GAMM</name>
<comment type="similarity">
    <text evidence="1">Belongs to the LysR transcriptional regulatory family.</text>
</comment>
<evidence type="ECO:0000313" key="3">
    <source>
        <dbReference type="EMBL" id="AQS38122.1"/>
    </source>
</evidence>
<sequence length="242" mass="27549">MKSYKVRCPVVLDQNTLSSIDQAVEIAVDNAHNLQGSIKINCVGGFLGEEVIASLVNDFIAKYPGISVELDFSSQRVDLLVEQFDLVFRMGELEDYGFVAHKLMSIENRILASPKYFNSRSYPTHPRELKVHLCITGAINSWSFYHVDDCEHKLDVHINGVFRCKNGRAMKHSALAGNGIVRLPGLYCSKELSRGELVSVFEGWRVADTPFYLLYHKDKFQPARLKTFISFTINNFMKYTRE</sequence>
<dbReference type="EMBL" id="CP014782">
    <property type="protein sequence ID" value="AQS38122.1"/>
    <property type="molecule type" value="Genomic_DNA"/>
</dbReference>
<dbReference type="CDD" id="cd08422">
    <property type="entry name" value="PBP2_CrgA_like"/>
    <property type="match status" value="1"/>
</dbReference>
<proteinExistence type="inferred from homology"/>
<dbReference type="Pfam" id="PF03466">
    <property type="entry name" value="LysR_substrate"/>
    <property type="match status" value="1"/>
</dbReference>
<feature type="domain" description="LysR substrate-binding" evidence="2">
    <location>
        <begin position="33"/>
        <end position="232"/>
    </location>
</feature>
<dbReference type="SUPFAM" id="SSF53850">
    <property type="entry name" value="Periplasmic binding protein-like II"/>
    <property type="match status" value="1"/>
</dbReference>
<evidence type="ECO:0000256" key="1">
    <source>
        <dbReference type="ARBA" id="ARBA00009437"/>
    </source>
</evidence>
<dbReference type="KEGG" id="spsw:Sps_02975"/>
<dbReference type="GO" id="GO:0003700">
    <property type="term" value="F:DNA-binding transcription factor activity"/>
    <property type="evidence" value="ECO:0007669"/>
    <property type="project" value="TreeGrafter"/>
</dbReference>